<sequence>MTVVTAEDLYKEYLEENKLPISKTIHSNGKNEIKDDLKDNIFDGNYSDDDESLCLTETSSIIEVVDNDSNSIDAVEKSLNLLGLDTNVSTDSVNDIYIKLIHLLSKGDSTVNECVDILKNNYSVLNRAIISDIIINIGINYDKNDVLTKYIIKENNNNSSLDEIKKFLINYPYENENIVYDPANSNKNVFEEEQSKDKQEHKVHKDDDDEDWGWDDDLDIENIEVGDDNTKKDTIILPLPFIELMKIHDITNNHNNKDDWNTLLYRLLFKNIGFDDIESLVYLEKYITAISTSQKIDGLLYSMVEYNINNYLNDIINNMLLEITEDNASSSKDIIKIISYNINSVLLLEPLLSNSNIEYNKRYLIRVVNMMLSQIENTFTNLPIEYNFLIKNHLTDCFKKLNCGGDRDLMILLKEL</sequence>
<name>A0A1B7TAR6_9ASCO</name>
<protein>
    <submittedName>
        <fullName evidence="2">Uncharacterized protein</fullName>
    </submittedName>
</protein>
<gene>
    <name evidence="2" type="ORF">HANVADRAFT_53660</name>
</gene>
<reference evidence="3" key="1">
    <citation type="journal article" date="2016" name="Proc. Natl. Acad. Sci. U.S.A.">
        <title>Comparative genomics of biotechnologically important yeasts.</title>
        <authorList>
            <person name="Riley R."/>
            <person name="Haridas S."/>
            <person name="Wolfe K.H."/>
            <person name="Lopes M.R."/>
            <person name="Hittinger C.T."/>
            <person name="Goeker M."/>
            <person name="Salamov A.A."/>
            <person name="Wisecaver J.H."/>
            <person name="Long T.M."/>
            <person name="Calvey C.H."/>
            <person name="Aerts A.L."/>
            <person name="Barry K.W."/>
            <person name="Choi C."/>
            <person name="Clum A."/>
            <person name="Coughlan A.Y."/>
            <person name="Deshpande S."/>
            <person name="Douglass A.P."/>
            <person name="Hanson S.J."/>
            <person name="Klenk H.-P."/>
            <person name="LaButti K.M."/>
            <person name="Lapidus A."/>
            <person name="Lindquist E.A."/>
            <person name="Lipzen A.M."/>
            <person name="Meier-Kolthoff J.P."/>
            <person name="Ohm R.A."/>
            <person name="Otillar R.P."/>
            <person name="Pangilinan J.L."/>
            <person name="Peng Y."/>
            <person name="Rokas A."/>
            <person name="Rosa C.A."/>
            <person name="Scheuner C."/>
            <person name="Sibirny A.A."/>
            <person name="Slot J.C."/>
            <person name="Stielow J.B."/>
            <person name="Sun H."/>
            <person name="Kurtzman C.P."/>
            <person name="Blackwell M."/>
            <person name="Grigoriev I.V."/>
            <person name="Jeffries T.W."/>
        </authorList>
    </citation>
    <scope>NUCLEOTIDE SEQUENCE [LARGE SCALE GENOMIC DNA]</scope>
    <source>
        <strain evidence="3">NRRL Y-1626</strain>
    </source>
</reference>
<evidence type="ECO:0000313" key="2">
    <source>
        <dbReference type="EMBL" id="OBA25808.1"/>
    </source>
</evidence>
<evidence type="ECO:0000313" key="3">
    <source>
        <dbReference type="Proteomes" id="UP000092321"/>
    </source>
</evidence>
<feature type="region of interest" description="Disordered" evidence="1">
    <location>
        <begin position="189"/>
        <end position="209"/>
    </location>
</feature>
<organism evidence="2 3">
    <name type="scientific">Hanseniaspora valbyensis NRRL Y-1626</name>
    <dbReference type="NCBI Taxonomy" id="766949"/>
    <lineage>
        <taxon>Eukaryota</taxon>
        <taxon>Fungi</taxon>
        <taxon>Dikarya</taxon>
        <taxon>Ascomycota</taxon>
        <taxon>Saccharomycotina</taxon>
        <taxon>Saccharomycetes</taxon>
        <taxon>Saccharomycodales</taxon>
        <taxon>Saccharomycodaceae</taxon>
        <taxon>Hanseniaspora</taxon>
    </lineage>
</organism>
<feature type="compositionally biased region" description="Basic and acidic residues" evidence="1">
    <location>
        <begin position="189"/>
        <end position="206"/>
    </location>
</feature>
<proteinExistence type="predicted"/>
<dbReference type="EMBL" id="LXPE01000043">
    <property type="protein sequence ID" value="OBA25808.1"/>
    <property type="molecule type" value="Genomic_DNA"/>
</dbReference>
<accession>A0A1B7TAR6</accession>
<dbReference type="Proteomes" id="UP000092321">
    <property type="component" value="Unassembled WGS sequence"/>
</dbReference>
<evidence type="ECO:0000256" key="1">
    <source>
        <dbReference type="SAM" id="MobiDB-lite"/>
    </source>
</evidence>
<dbReference type="AlphaFoldDB" id="A0A1B7TAR6"/>
<comment type="caution">
    <text evidence="2">The sequence shown here is derived from an EMBL/GenBank/DDBJ whole genome shotgun (WGS) entry which is preliminary data.</text>
</comment>
<keyword evidence="3" id="KW-1185">Reference proteome</keyword>